<reference evidence="2" key="1">
    <citation type="submission" date="2022-07" db="EMBL/GenBank/DDBJ databases">
        <title>Phylogenomic reconstructions and comparative analyses of Kickxellomycotina fungi.</title>
        <authorList>
            <person name="Reynolds N.K."/>
            <person name="Stajich J.E."/>
            <person name="Barry K."/>
            <person name="Grigoriev I.V."/>
            <person name="Crous P."/>
            <person name="Smith M.E."/>
        </authorList>
    </citation>
    <scope>NUCLEOTIDE SEQUENCE</scope>
    <source>
        <strain evidence="2">NBRC 32514</strain>
    </source>
</reference>
<proteinExistence type="inferred from homology"/>
<dbReference type="HAMAP" id="MF_00055">
    <property type="entry name" value="MEMO1"/>
    <property type="match status" value="1"/>
</dbReference>
<gene>
    <name evidence="2" type="ORF">LPJ53_003720</name>
</gene>
<sequence>MTIREATHAGSWYTDNPTELDRELQRWLNSVPGTVAEIEPSGQQTTVPVPGAVRAIIGPHAGYSYSGSNAAFAYKCIDTTAIRRVFLLGPSHHVYLSNKCALSKCTKYATPLGNIRVNLEIVDRLRGSGRWHTMRKDVDEEEHSLEMHLPYIYKTFERKINQISLVPIMVGGLNFEAEQYYGEILAPYLADPENLFVISSDFCHWGSRFRYTYYREQGPADSVARPVNLKAHGSRPAGTPIWESIERLDRDGMETVAQMDHEGFRRYLDATQNTICGRHPIGVLLAAVNKLYPAAEGPEDGENPRLRFVKYDQSSKVLTVTPTSPSAERPASSATARIDGLTSAEREEMVNEAEWGFRTWLRESGPQMGYVLYPSTRQILKSLQTLYTTLDGVDFSDIAL</sequence>
<dbReference type="PANTHER" id="PTHR11060:SF0">
    <property type="entry name" value="PROTEIN MEMO1"/>
    <property type="match status" value="1"/>
</dbReference>
<comment type="similarity">
    <text evidence="1">Belongs to the MEMO1 family.</text>
</comment>
<dbReference type="Gene3D" id="3.40.830.10">
    <property type="entry name" value="LigB-like"/>
    <property type="match status" value="1"/>
</dbReference>
<evidence type="ECO:0000313" key="3">
    <source>
        <dbReference type="Proteomes" id="UP001149813"/>
    </source>
</evidence>
<dbReference type="EMBL" id="JANBOJ010000148">
    <property type="protein sequence ID" value="KAJ1721807.1"/>
    <property type="molecule type" value="Genomic_DNA"/>
</dbReference>
<keyword evidence="3" id="KW-1185">Reference proteome</keyword>
<dbReference type="AlphaFoldDB" id="A0A9W7XZJ1"/>
<name>A0A9W7XZJ1_9FUNG</name>
<dbReference type="NCBIfam" id="TIGR04336">
    <property type="entry name" value="AmmeMemoSam_B"/>
    <property type="match status" value="1"/>
</dbReference>
<accession>A0A9W7XZJ1</accession>
<dbReference type="Proteomes" id="UP001149813">
    <property type="component" value="Unassembled WGS sequence"/>
</dbReference>
<protein>
    <submittedName>
        <fullName evidence="2">Uncharacterized protein</fullName>
    </submittedName>
</protein>
<evidence type="ECO:0000256" key="1">
    <source>
        <dbReference type="ARBA" id="ARBA00006315"/>
    </source>
</evidence>
<dbReference type="InterPro" id="IPR002737">
    <property type="entry name" value="MEMO1_fam"/>
</dbReference>
<dbReference type="OrthoDB" id="417112at2759"/>
<dbReference type="CDD" id="cd07361">
    <property type="entry name" value="MEMO_like"/>
    <property type="match status" value="1"/>
</dbReference>
<comment type="caution">
    <text evidence="2">The sequence shown here is derived from an EMBL/GenBank/DDBJ whole genome shotgun (WGS) entry which is preliminary data.</text>
</comment>
<evidence type="ECO:0000313" key="2">
    <source>
        <dbReference type="EMBL" id="KAJ1721807.1"/>
    </source>
</evidence>
<dbReference type="PANTHER" id="PTHR11060">
    <property type="entry name" value="PROTEIN MEMO1"/>
    <property type="match status" value="1"/>
</dbReference>
<dbReference type="Pfam" id="PF01875">
    <property type="entry name" value="Memo"/>
    <property type="match status" value="1"/>
</dbReference>
<organism evidence="2 3">
    <name type="scientific">Coemansia erecta</name>
    <dbReference type="NCBI Taxonomy" id="147472"/>
    <lineage>
        <taxon>Eukaryota</taxon>
        <taxon>Fungi</taxon>
        <taxon>Fungi incertae sedis</taxon>
        <taxon>Zoopagomycota</taxon>
        <taxon>Kickxellomycotina</taxon>
        <taxon>Kickxellomycetes</taxon>
        <taxon>Kickxellales</taxon>
        <taxon>Kickxellaceae</taxon>
        <taxon>Coemansia</taxon>
    </lineage>
</organism>